<reference evidence="7" key="1">
    <citation type="submission" date="2016-01" db="EMBL/GenBank/DDBJ databases">
        <title>Draft genome of Chromobacterium sp. F49.</title>
        <authorList>
            <person name="Hong K.W."/>
        </authorList>
    </citation>
    <scope>NUCLEOTIDE SEQUENCE [LARGE SCALE GENOMIC DNA]</scope>
    <source>
        <strain evidence="7">CN10</strain>
    </source>
</reference>
<dbReference type="PANTHER" id="PTHR42881">
    <property type="entry name" value="PROLYL ENDOPEPTIDASE"/>
    <property type="match status" value="1"/>
</dbReference>
<evidence type="ECO:0000259" key="4">
    <source>
        <dbReference type="Pfam" id="PF00326"/>
    </source>
</evidence>
<dbReference type="SUPFAM" id="SSF50993">
    <property type="entry name" value="Peptidase/esterase 'gauge' domain"/>
    <property type="match status" value="1"/>
</dbReference>
<evidence type="ECO:0000256" key="2">
    <source>
        <dbReference type="ARBA" id="ARBA00022801"/>
    </source>
</evidence>
<evidence type="ECO:0000313" key="7">
    <source>
        <dbReference type="Proteomes" id="UP000076625"/>
    </source>
</evidence>
<dbReference type="AlphaFoldDB" id="A0A165FUZ5"/>
<dbReference type="Pfam" id="PF02897">
    <property type="entry name" value="Peptidase_S9_N"/>
    <property type="match status" value="1"/>
</dbReference>
<feature type="domain" description="Peptidase S9A N-terminal" evidence="5">
    <location>
        <begin position="5"/>
        <end position="407"/>
    </location>
</feature>
<keyword evidence="3" id="KW-0720">Serine protease</keyword>
<dbReference type="InterPro" id="IPR001375">
    <property type="entry name" value="Peptidase_S9_cat"/>
</dbReference>
<feature type="domain" description="Peptidase S9 prolyl oligopeptidase catalytic" evidence="4">
    <location>
        <begin position="471"/>
        <end position="672"/>
    </location>
</feature>
<dbReference type="SUPFAM" id="SSF53474">
    <property type="entry name" value="alpha/beta-Hydrolases"/>
    <property type="match status" value="1"/>
</dbReference>
<dbReference type="InterPro" id="IPR051167">
    <property type="entry name" value="Prolyl_oligopep/macrocyclase"/>
</dbReference>
<keyword evidence="1" id="KW-0645">Protease</keyword>
<name>A0A165FUZ5_9NEIS</name>
<dbReference type="PRINTS" id="PR00862">
    <property type="entry name" value="PROLIGOPTASE"/>
</dbReference>
<dbReference type="Pfam" id="PF00326">
    <property type="entry name" value="Peptidase_S9"/>
    <property type="match status" value="1"/>
</dbReference>
<dbReference type="RefSeq" id="WP_066610146.1">
    <property type="nucleotide sequence ID" value="NZ_LQQU01000008.1"/>
</dbReference>
<dbReference type="InterPro" id="IPR029058">
    <property type="entry name" value="AB_hydrolase_fold"/>
</dbReference>
<dbReference type="PANTHER" id="PTHR42881:SF13">
    <property type="entry name" value="PROLYL ENDOPEPTIDASE"/>
    <property type="match status" value="1"/>
</dbReference>
<dbReference type="GO" id="GO:0070012">
    <property type="term" value="F:oligopeptidase activity"/>
    <property type="evidence" value="ECO:0007669"/>
    <property type="project" value="TreeGrafter"/>
</dbReference>
<dbReference type="InterPro" id="IPR002470">
    <property type="entry name" value="Peptidase_S9A"/>
</dbReference>
<sequence>MSDHHDPYLWLEDLDGEDAAAWVAGQNARTRARLDADPRFAPVRDAVLATLRDTRQIPFFTEYQGWLYNFHQDAEHPRGVYRRTTLEHYRRNDPDWQIVLDIDALAFAEGEDWYLDGVSHYTQSPEHCLVHLTRGGQDATVSREYHLGQRAFVDGGFAFPEGKNHVTWRTLDEAFVCPAWSDEQLTRAGYPREVWLVRRGEPWSAARRVLQLPEDAMMAIAWRFLGDGVAPIDIVEASDGFYSKQYFILGDDDSLTALPLPPKADIEGYLNDAFIVRLVEPWTWDDTEFAAGSLLAVPRATLLAGAGPVEALLTPGARQSVSAVETTRRFVVVNLLDNVQSRLVAFEPGDAGWRRFELATPETGVIEFVDQPWQTDVLSYSFSDHLTPAGLYRVTLPDGAPECLRQQPAAFDASPYVAEQRQATAPDGELIPYFVVRHRDAPFDGSTPTLLYGYGGFEVPMLPHYVDNFGPHWLEQGGAFAIACIRGGGEFGPAWHQAAQGPNKPVSFADFVAVAEDLVASGLTRPDKLAIEGGSNGGLLVGAAMVARPELFGAVVCEVPLLDMLRYTELLAGASWIDEYGDPDDERDAAALAAYSPYQRVAAGVAYPSVLFTTSARDDRVHPGHARKMAAKLLALGQDALFFETDGGGHSGNTDQAQTAEELARVLVYLYQRLVDPC</sequence>
<dbReference type="GO" id="GO:0004252">
    <property type="term" value="F:serine-type endopeptidase activity"/>
    <property type="evidence" value="ECO:0007669"/>
    <property type="project" value="InterPro"/>
</dbReference>
<dbReference type="Gene3D" id="2.130.10.120">
    <property type="entry name" value="Prolyl oligopeptidase, N-terminal domain"/>
    <property type="match status" value="1"/>
</dbReference>
<dbReference type="Proteomes" id="UP000076625">
    <property type="component" value="Unassembled WGS sequence"/>
</dbReference>
<proteinExistence type="predicted"/>
<evidence type="ECO:0000313" key="6">
    <source>
        <dbReference type="EMBL" id="KZE34289.1"/>
    </source>
</evidence>
<accession>A0A165FUZ5</accession>
<comment type="caution">
    <text evidence="6">The sequence shown here is derived from an EMBL/GenBank/DDBJ whole genome shotgun (WGS) entry which is preliminary data.</text>
</comment>
<gene>
    <name evidence="6" type="ORF">AVW16_06335</name>
</gene>
<dbReference type="GO" id="GO:0005829">
    <property type="term" value="C:cytosol"/>
    <property type="evidence" value="ECO:0007669"/>
    <property type="project" value="TreeGrafter"/>
</dbReference>
<dbReference type="GO" id="GO:0006508">
    <property type="term" value="P:proteolysis"/>
    <property type="evidence" value="ECO:0007669"/>
    <property type="project" value="UniProtKB-KW"/>
</dbReference>
<evidence type="ECO:0000256" key="3">
    <source>
        <dbReference type="ARBA" id="ARBA00022825"/>
    </source>
</evidence>
<dbReference type="InterPro" id="IPR023302">
    <property type="entry name" value="Pept_S9A_N"/>
</dbReference>
<evidence type="ECO:0000256" key="1">
    <source>
        <dbReference type="ARBA" id="ARBA00022670"/>
    </source>
</evidence>
<evidence type="ECO:0000259" key="5">
    <source>
        <dbReference type="Pfam" id="PF02897"/>
    </source>
</evidence>
<dbReference type="OrthoDB" id="9801421at2"/>
<protein>
    <submittedName>
        <fullName evidence="6">Peptidase S9</fullName>
    </submittedName>
</protein>
<dbReference type="Gene3D" id="3.40.50.1820">
    <property type="entry name" value="alpha/beta hydrolase"/>
    <property type="match status" value="1"/>
</dbReference>
<organism evidence="6 7">
    <name type="scientific">Crenobacter luteus</name>
    <dbReference type="NCBI Taxonomy" id="1452487"/>
    <lineage>
        <taxon>Bacteria</taxon>
        <taxon>Pseudomonadati</taxon>
        <taxon>Pseudomonadota</taxon>
        <taxon>Betaproteobacteria</taxon>
        <taxon>Neisseriales</taxon>
        <taxon>Neisseriaceae</taxon>
        <taxon>Crenobacter</taxon>
    </lineage>
</organism>
<keyword evidence="7" id="KW-1185">Reference proteome</keyword>
<keyword evidence="2" id="KW-0378">Hydrolase</keyword>
<dbReference type="EMBL" id="LQQU01000008">
    <property type="protein sequence ID" value="KZE34289.1"/>
    <property type="molecule type" value="Genomic_DNA"/>
</dbReference>